<feature type="domain" description="GW" evidence="3">
    <location>
        <begin position="100"/>
        <end position="124"/>
    </location>
</feature>
<evidence type="ECO:0000313" key="5">
    <source>
        <dbReference type="Proteomes" id="UP000050911"/>
    </source>
</evidence>
<dbReference type="Pfam" id="PF13457">
    <property type="entry name" value="GW"/>
    <property type="match status" value="2"/>
</dbReference>
<dbReference type="Gene3D" id="2.30.30.170">
    <property type="match status" value="1"/>
</dbReference>
<keyword evidence="5" id="KW-1185">Reference proteome</keyword>
<dbReference type="InterPro" id="IPR025987">
    <property type="entry name" value="GW_dom"/>
</dbReference>
<feature type="domain" description="GW" evidence="3">
    <location>
        <begin position="166"/>
        <end position="229"/>
    </location>
</feature>
<gene>
    <name evidence="4" type="ORF">FC96_GL002497</name>
</gene>
<dbReference type="STRING" id="1302272.FC96_GL002497"/>
<comment type="caution">
    <text evidence="4">The sequence shown here is derived from an EMBL/GenBank/DDBJ whole genome shotgun (WGS) entry which is preliminary data.</text>
</comment>
<organism evidence="4 5">
    <name type="scientific">Secundilactobacillus kimchicus JCM 15530</name>
    <dbReference type="NCBI Taxonomy" id="1302272"/>
    <lineage>
        <taxon>Bacteria</taxon>
        <taxon>Bacillati</taxon>
        <taxon>Bacillota</taxon>
        <taxon>Bacilli</taxon>
        <taxon>Lactobacillales</taxon>
        <taxon>Lactobacillaceae</taxon>
        <taxon>Secundilactobacillus</taxon>
    </lineage>
</organism>
<keyword evidence="1 2" id="KW-0732">Signal</keyword>
<evidence type="ECO:0000313" key="4">
    <source>
        <dbReference type="EMBL" id="KRK47378.1"/>
    </source>
</evidence>
<dbReference type="RefSeq" id="WP_056942883.1">
    <property type="nucleotide sequence ID" value="NZ_AZCX01000009.1"/>
</dbReference>
<dbReference type="AlphaFoldDB" id="A0A0R1HVB9"/>
<evidence type="ECO:0000259" key="3">
    <source>
        <dbReference type="Pfam" id="PF13457"/>
    </source>
</evidence>
<feature type="chain" id="PRO_5006405340" description="GW domain-containing protein" evidence="2">
    <location>
        <begin position="29"/>
        <end position="235"/>
    </location>
</feature>
<sequence length="235" mass="25982">MKRLLFLIPTILTVTLLSLTLSTTQSSAKSYPEVISNRLSGGAATSRNFWANDSNAIYSKAGILPGARLVTSKSMLNSYKVGASTDKLLVHAAYTLRGYQTAKLSNGSYYMKVVSFNGKIRGWIYVGKTNPALNGFQNVGGGLQYVTTTRTAPLPTQLYKLRAGSANALWNYPYLSQYKARKLDGSLSTYQNDIFKVTKSIYLTAPEGRMYYYVTSQEHPTIQGWIFVHGLQAIK</sequence>
<reference evidence="4 5" key="1">
    <citation type="journal article" date="2015" name="Genome Announc.">
        <title>Expanding the biotechnology potential of lactobacilli through comparative genomics of 213 strains and associated genera.</title>
        <authorList>
            <person name="Sun Z."/>
            <person name="Harris H.M."/>
            <person name="McCann A."/>
            <person name="Guo C."/>
            <person name="Argimon S."/>
            <person name="Zhang W."/>
            <person name="Yang X."/>
            <person name="Jeffery I.B."/>
            <person name="Cooney J.C."/>
            <person name="Kagawa T.F."/>
            <person name="Liu W."/>
            <person name="Song Y."/>
            <person name="Salvetti E."/>
            <person name="Wrobel A."/>
            <person name="Rasinkangas P."/>
            <person name="Parkhill J."/>
            <person name="Rea M.C."/>
            <person name="O'Sullivan O."/>
            <person name="Ritari J."/>
            <person name="Douillard F.P."/>
            <person name="Paul Ross R."/>
            <person name="Yang R."/>
            <person name="Briner A.E."/>
            <person name="Felis G.E."/>
            <person name="de Vos W.M."/>
            <person name="Barrangou R."/>
            <person name="Klaenhammer T.R."/>
            <person name="Caufield P.W."/>
            <person name="Cui Y."/>
            <person name="Zhang H."/>
            <person name="O'Toole P.W."/>
        </authorList>
    </citation>
    <scope>NUCLEOTIDE SEQUENCE [LARGE SCALE GENOMIC DNA]</scope>
    <source>
        <strain evidence="4 5">JCM 15530</strain>
    </source>
</reference>
<dbReference type="PATRIC" id="fig|1302272.5.peg.2546"/>
<name>A0A0R1HVB9_9LACO</name>
<protein>
    <recommendedName>
        <fullName evidence="3">GW domain-containing protein</fullName>
    </recommendedName>
</protein>
<dbReference type="InterPro" id="IPR038200">
    <property type="entry name" value="GW_dom_sf"/>
</dbReference>
<accession>A0A0R1HVB9</accession>
<evidence type="ECO:0000256" key="1">
    <source>
        <dbReference type="ARBA" id="ARBA00022729"/>
    </source>
</evidence>
<dbReference type="Proteomes" id="UP000050911">
    <property type="component" value="Unassembled WGS sequence"/>
</dbReference>
<proteinExistence type="predicted"/>
<feature type="signal peptide" evidence="2">
    <location>
        <begin position="1"/>
        <end position="28"/>
    </location>
</feature>
<dbReference type="EMBL" id="AZCX01000009">
    <property type="protein sequence ID" value="KRK47378.1"/>
    <property type="molecule type" value="Genomic_DNA"/>
</dbReference>
<evidence type="ECO:0000256" key="2">
    <source>
        <dbReference type="SAM" id="SignalP"/>
    </source>
</evidence>